<keyword evidence="2" id="KW-1133">Transmembrane helix</keyword>
<feature type="transmembrane region" description="Helical" evidence="2">
    <location>
        <begin position="33"/>
        <end position="53"/>
    </location>
</feature>
<gene>
    <name evidence="3" type="ORF">AWU67_00285</name>
</gene>
<dbReference type="Proteomes" id="UP000058305">
    <property type="component" value="Chromosome"/>
</dbReference>
<accession>A0A0Y0N558</accession>
<dbReference type="KEGG" id="mvd:AWU67_00285"/>
<keyword evidence="2" id="KW-0472">Membrane</keyword>
<protein>
    <submittedName>
        <fullName evidence="3">Uncharacterized protein</fullName>
    </submittedName>
</protein>
<proteinExistence type="predicted"/>
<keyword evidence="4" id="KW-1185">Reference proteome</keyword>
<name>A0A0Y0N558_9MICO</name>
<keyword evidence="2" id="KW-0812">Transmembrane</keyword>
<dbReference type="EMBL" id="CP014145">
    <property type="protein sequence ID" value="AMB57553.1"/>
    <property type="molecule type" value="Genomic_DNA"/>
</dbReference>
<feature type="region of interest" description="Disordered" evidence="1">
    <location>
        <begin position="1"/>
        <end position="27"/>
    </location>
</feature>
<dbReference type="OrthoDB" id="5122374at2"/>
<evidence type="ECO:0000313" key="4">
    <source>
        <dbReference type="Proteomes" id="UP000058305"/>
    </source>
</evidence>
<organism evidence="3 4">
    <name type="scientific">Microterricola viridarii</name>
    <dbReference type="NCBI Taxonomy" id="412690"/>
    <lineage>
        <taxon>Bacteria</taxon>
        <taxon>Bacillati</taxon>
        <taxon>Actinomycetota</taxon>
        <taxon>Actinomycetes</taxon>
        <taxon>Micrococcales</taxon>
        <taxon>Microbacteriaceae</taxon>
        <taxon>Microterricola</taxon>
    </lineage>
</organism>
<evidence type="ECO:0000256" key="2">
    <source>
        <dbReference type="SAM" id="Phobius"/>
    </source>
</evidence>
<reference evidence="4" key="2">
    <citation type="submission" date="2016-01" db="EMBL/GenBank/DDBJ databases">
        <title>First complete genome sequence of a species in the genus Microterricola, an extremophilic cold active enzyme producing strain ERGS5:02 isolated from Sikkim Himalaya.</title>
        <authorList>
            <person name="Kumar R."/>
            <person name="Singh D."/>
            <person name="Swarnkar M.K."/>
        </authorList>
    </citation>
    <scope>NUCLEOTIDE SEQUENCE [LARGE SCALE GENOMIC DNA]</scope>
    <source>
        <strain evidence="4">ERGS5:02</strain>
    </source>
</reference>
<dbReference type="AlphaFoldDB" id="A0A0Y0N558"/>
<feature type="compositionally biased region" description="Low complexity" evidence="1">
    <location>
        <begin position="77"/>
        <end position="98"/>
    </location>
</feature>
<sequence length="237" mass="23902">MIGAPDDDDDFRYGFGSASPADHPHKSSARRRIITAIAALAALAIAAAAWVALTQSPTPTATGPVASSRPSTATEGAPAQSPAATAPAAPAPTAGAAAPLTPETVADTVTTLVTAAAELSPDATEPPEQLAAVASGAILDEIKNDQLELQANGWTRTGTPKVLDVTIVSSDTTSTPATVVTQACIDSSDVQTLDSDGASLQGAGTAGPHRALNIFTFEQSGTSWRIIARSFPDETTC</sequence>
<evidence type="ECO:0000313" key="3">
    <source>
        <dbReference type="EMBL" id="AMB57553.1"/>
    </source>
</evidence>
<feature type="compositionally biased region" description="Acidic residues" evidence="1">
    <location>
        <begin position="1"/>
        <end position="10"/>
    </location>
</feature>
<evidence type="ECO:0000256" key="1">
    <source>
        <dbReference type="SAM" id="MobiDB-lite"/>
    </source>
</evidence>
<reference evidence="3 4" key="1">
    <citation type="journal article" date="2016" name="J. Biotechnol.">
        <title>First complete genome sequence of a species in the genus Microterricola, an extremophilic cold active enzyme producing bacterial strain ERGS5:02 isolated from Sikkim Himalaya.</title>
        <authorList>
            <person name="Himanshu"/>
            <person name="Swarnkar M.K."/>
            <person name="Singh D."/>
            <person name="Kumar R."/>
        </authorList>
    </citation>
    <scope>NUCLEOTIDE SEQUENCE [LARGE SCALE GENOMIC DNA]</scope>
    <source>
        <strain evidence="3 4">ERGS5:02</strain>
    </source>
</reference>
<dbReference type="RefSeq" id="WP_067225403.1">
    <property type="nucleotide sequence ID" value="NZ_CP014145.1"/>
</dbReference>
<feature type="region of interest" description="Disordered" evidence="1">
    <location>
        <begin position="58"/>
        <end position="98"/>
    </location>
</feature>